<feature type="domain" description="PucR C-terminal helix-turn-helix" evidence="2">
    <location>
        <begin position="297"/>
        <end position="354"/>
    </location>
</feature>
<reference evidence="3" key="2">
    <citation type="submission" date="2020-09" db="EMBL/GenBank/DDBJ databases">
        <authorList>
            <person name="Sun Q."/>
            <person name="Ohkuma M."/>
        </authorList>
    </citation>
    <scope>NUCLEOTIDE SEQUENCE</scope>
    <source>
        <strain evidence="3">JCM 4988</strain>
    </source>
</reference>
<evidence type="ECO:0000313" key="4">
    <source>
        <dbReference type="Proteomes" id="UP000630936"/>
    </source>
</evidence>
<protein>
    <submittedName>
        <fullName evidence="3">Carbohydrate diacid regulator</fullName>
    </submittedName>
</protein>
<accession>A0A918QAF5</accession>
<comment type="caution">
    <text evidence="3">The sequence shown here is derived from an EMBL/GenBank/DDBJ whole genome shotgun (WGS) entry which is preliminary data.</text>
</comment>
<dbReference type="InterPro" id="IPR025736">
    <property type="entry name" value="PucR_C-HTH_dom"/>
</dbReference>
<dbReference type="RefSeq" id="WP_190124046.1">
    <property type="nucleotide sequence ID" value="NZ_BMWG01000010.1"/>
</dbReference>
<dbReference type="Proteomes" id="UP000630936">
    <property type="component" value="Unassembled WGS sequence"/>
</dbReference>
<evidence type="ECO:0000313" key="3">
    <source>
        <dbReference type="EMBL" id="GGZ38050.1"/>
    </source>
</evidence>
<dbReference type="InterPro" id="IPR042070">
    <property type="entry name" value="PucR_C-HTH_sf"/>
</dbReference>
<dbReference type="InterPro" id="IPR008599">
    <property type="entry name" value="Diacid_rec"/>
</dbReference>
<evidence type="ECO:0000259" key="2">
    <source>
        <dbReference type="Pfam" id="PF13556"/>
    </source>
</evidence>
<dbReference type="InterPro" id="IPR051448">
    <property type="entry name" value="CdaR-like_regulators"/>
</dbReference>
<dbReference type="Pfam" id="PF13556">
    <property type="entry name" value="HTH_30"/>
    <property type="match status" value="1"/>
</dbReference>
<dbReference type="PANTHER" id="PTHR33744">
    <property type="entry name" value="CARBOHYDRATE DIACID REGULATOR"/>
    <property type="match status" value="1"/>
</dbReference>
<dbReference type="AlphaFoldDB" id="A0A918QAF5"/>
<dbReference type="Gene3D" id="1.10.10.2840">
    <property type="entry name" value="PucR C-terminal helix-turn-helix domain"/>
    <property type="match status" value="1"/>
</dbReference>
<dbReference type="PANTHER" id="PTHR33744:SF15">
    <property type="entry name" value="CARBOHYDRATE DIACID REGULATOR"/>
    <property type="match status" value="1"/>
</dbReference>
<sequence>MIAGAAAQAIVDDIVARLGVNVNIMDEHGVITASSDRSRVGSLHEGALRVLDTGMPFSVTGEEARALNGTRAGVNLPLRLGDEVVGVVGVSGEPREVGEIARAISRMAELMALQQAFLGEAGWRHRVRQQIVQDLIAGRLTWESWRQRQQLAGCRVEPPYALFVLHDRPAGTGPDPERDPHDLYRLLEADEGAVLAAEDTEGAVWALAGGSAAVSLRYRLSTLCCARRDVGYLDAGRAGDFTALLERAAQARFALRRRLRGEVHLSDLELPVLLARIEPETRTATAERILGPLSPELRNTLRVYFDHDRGITDAARALNVHRNTLTYRLGRVQDLTSRDPRAFQDAVVLQVALHLCEPD</sequence>
<dbReference type="Pfam" id="PF05651">
    <property type="entry name" value="Diacid_rec"/>
    <property type="match status" value="1"/>
</dbReference>
<proteinExistence type="predicted"/>
<evidence type="ECO:0000259" key="1">
    <source>
        <dbReference type="Pfam" id="PF05651"/>
    </source>
</evidence>
<name>A0A918QAF5_9ACTN</name>
<dbReference type="EMBL" id="BMWG01000010">
    <property type="protein sequence ID" value="GGZ38050.1"/>
    <property type="molecule type" value="Genomic_DNA"/>
</dbReference>
<reference evidence="3" key="1">
    <citation type="journal article" date="2014" name="Int. J. Syst. Evol. Microbiol.">
        <title>Complete genome sequence of Corynebacterium casei LMG S-19264T (=DSM 44701T), isolated from a smear-ripened cheese.</title>
        <authorList>
            <consortium name="US DOE Joint Genome Institute (JGI-PGF)"/>
            <person name="Walter F."/>
            <person name="Albersmeier A."/>
            <person name="Kalinowski J."/>
            <person name="Ruckert C."/>
        </authorList>
    </citation>
    <scope>NUCLEOTIDE SEQUENCE</scope>
    <source>
        <strain evidence="3">JCM 4988</strain>
    </source>
</reference>
<feature type="domain" description="Putative sugar diacid recognition" evidence="1">
    <location>
        <begin position="5"/>
        <end position="135"/>
    </location>
</feature>
<gene>
    <name evidence="3" type="ORF">GCM10010387_35120</name>
</gene>
<organism evidence="3 4">
    <name type="scientific">Streptomyces inusitatus</name>
    <dbReference type="NCBI Taxonomy" id="68221"/>
    <lineage>
        <taxon>Bacteria</taxon>
        <taxon>Bacillati</taxon>
        <taxon>Actinomycetota</taxon>
        <taxon>Actinomycetes</taxon>
        <taxon>Kitasatosporales</taxon>
        <taxon>Streptomycetaceae</taxon>
        <taxon>Streptomyces</taxon>
    </lineage>
</organism>
<keyword evidence="4" id="KW-1185">Reference proteome</keyword>